<protein>
    <recommendedName>
        <fullName evidence="3">Glycosyltransferase</fullName>
    </recommendedName>
</protein>
<name>A0ABP9A9S2_9MICO</name>
<gene>
    <name evidence="1" type="ORF">GCM10023351_22500</name>
</gene>
<dbReference type="RefSeq" id="WP_345439196.1">
    <property type="nucleotide sequence ID" value="NZ_BAABKO010000004.1"/>
</dbReference>
<dbReference type="Proteomes" id="UP001501645">
    <property type="component" value="Unassembled WGS sequence"/>
</dbReference>
<proteinExistence type="predicted"/>
<keyword evidence="2" id="KW-1185">Reference proteome</keyword>
<comment type="caution">
    <text evidence="1">The sequence shown here is derived from an EMBL/GenBank/DDBJ whole genome shotgun (WGS) entry which is preliminary data.</text>
</comment>
<evidence type="ECO:0000313" key="1">
    <source>
        <dbReference type="EMBL" id="GAA4777245.1"/>
    </source>
</evidence>
<organism evidence="1 2">
    <name type="scientific">Microbacterium gilvum</name>
    <dbReference type="NCBI Taxonomy" id="1336204"/>
    <lineage>
        <taxon>Bacteria</taxon>
        <taxon>Bacillati</taxon>
        <taxon>Actinomycetota</taxon>
        <taxon>Actinomycetes</taxon>
        <taxon>Micrococcales</taxon>
        <taxon>Microbacteriaceae</taxon>
        <taxon>Microbacterium</taxon>
    </lineage>
</organism>
<dbReference type="Gene3D" id="3.40.50.2000">
    <property type="entry name" value="Glycogen Phosphorylase B"/>
    <property type="match status" value="2"/>
</dbReference>
<reference evidence="2" key="1">
    <citation type="journal article" date="2019" name="Int. J. Syst. Evol. Microbiol.">
        <title>The Global Catalogue of Microorganisms (GCM) 10K type strain sequencing project: providing services to taxonomists for standard genome sequencing and annotation.</title>
        <authorList>
            <consortium name="The Broad Institute Genomics Platform"/>
            <consortium name="The Broad Institute Genome Sequencing Center for Infectious Disease"/>
            <person name="Wu L."/>
            <person name="Ma J."/>
        </authorList>
    </citation>
    <scope>NUCLEOTIDE SEQUENCE [LARGE SCALE GENOMIC DNA]</scope>
    <source>
        <strain evidence="2">JCM 18537</strain>
    </source>
</reference>
<dbReference type="EMBL" id="BAABKO010000004">
    <property type="protein sequence ID" value="GAA4777245.1"/>
    <property type="molecule type" value="Genomic_DNA"/>
</dbReference>
<evidence type="ECO:0008006" key="3">
    <source>
        <dbReference type="Google" id="ProtNLM"/>
    </source>
</evidence>
<sequence length="358" mass="38436">MDLSSATLVYIAPRSGRSGVGDYADEFIDVVRPHVGRVVEIRTDGPGTDTVRGLRAGRRQVRGIVAEAAGPVIVHTEQSGGEMLPFWGPYGLDGVTVTSTVHDPPLAVWWPFRTRFVASRRLLSHGIHYPIKGLTARLERRVNAGRTLFALSRTGADHLRGLMTRSEVRASSLFVPERDEATPVAERPRAVGLFGYVYRGKGFDSLAELRAHLDPSIAIRVAGRGTEQLPAIDGVEVLGEVNGADEDAFFTSIRALVVPYVARRIYGVEAMPAASTVSRAIAYGTPVIARAQGSLRELEADGCAVVVDGDGADLARAANDLVDDDERLAALAAGACALRTSRSAERVVDGYLAHWRSS</sequence>
<dbReference type="SUPFAM" id="SSF53756">
    <property type="entry name" value="UDP-Glycosyltransferase/glycogen phosphorylase"/>
    <property type="match status" value="1"/>
</dbReference>
<evidence type="ECO:0000313" key="2">
    <source>
        <dbReference type="Proteomes" id="UP001501645"/>
    </source>
</evidence>
<dbReference type="Pfam" id="PF13692">
    <property type="entry name" value="Glyco_trans_1_4"/>
    <property type="match status" value="1"/>
</dbReference>
<accession>A0ABP9A9S2</accession>